<accession>A0ABQ9W2P3</accession>
<keyword evidence="3" id="KW-1185">Reference proteome</keyword>
<comment type="caution">
    <text evidence="2">The sequence shown here is derived from an EMBL/GenBank/DDBJ whole genome shotgun (WGS) entry which is preliminary data.</text>
</comment>
<dbReference type="EMBL" id="JASSZA010000003">
    <property type="protein sequence ID" value="KAK2115908.1"/>
    <property type="molecule type" value="Genomic_DNA"/>
</dbReference>
<feature type="compositionally biased region" description="Polar residues" evidence="1">
    <location>
        <begin position="39"/>
        <end position="57"/>
    </location>
</feature>
<protein>
    <submittedName>
        <fullName evidence="2">Uncharacterized protein</fullName>
    </submittedName>
</protein>
<organism evidence="2 3">
    <name type="scientific">Saguinus oedipus</name>
    <name type="common">Cotton-top tamarin</name>
    <name type="synonym">Oedipomidas oedipus</name>
    <dbReference type="NCBI Taxonomy" id="9490"/>
    <lineage>
        <taxon>Eukaryota</taxon>
        <taxon>Metazoa</taxon>
        <taxon>Chordata</taxon>
        <taxon>Craniata</taxon>
        <taxon>Vertebrata</taxon>
        <taxon>Euteleostomi</taxon>
        <taxon>Mammalia</taxon>
        <taxon>Eutheria</taxon>
        <taxon>Euarchontoglires</taxon>
        <taxon>Primates</taxon>
        <taxon>Haplorrhini</taxon>
        <taxon>Platyrrhini</taxon>
        <taxon>Cebidae</taxon>
        <taxon>Callitrichinae</taxon>
        <taxon>Saguinus</taxon>
    </lineage>
</organism>
<sequence length="251" mass="26514">MRLSSSPPRGRQQPSSFGSVDWLSKSSCPGPTHTPRSVDASSGSLPGPSQASGTQDAPQAASLKEARSSNPPAPERTVAGLTFTKEHVHTLEPGAVFRHRHRHHHYLGPLEQKRLAGETDAALRGPDKNLVSKLPDETQTADAGLPAQQTLLGVSPRAQAFHSPSFGLPDGLQLLCPWRPLPEPQALMLSPGSFWGLCQVEQEALALRGFLLRADSGVLPPSPGSGVDSRGPALSTGPWGLCALQEIGDAF</sequence>
<evidence type="ECO:0000313" key="3">
    <source>
        <dbReference type="Proteomes" id="UP001266305"/>
    </source>
</evidence>
<dbReference type="Proteomes" id="UP001266305">
    <property type="component" value="Unassembled WGS sequence"/>
</dbReference>
<name>A0ABQ9W2P3_SAGOE</name>
<evidence type="ECO:0000313" key="2">
    <source>
        <dbReference type="EMBL" id="KAK2115908.1"/>
    </source>
</evidence>
<feature type="compositionally biased region" description="Low complexity" evidence="1">
    <location>
        <begin position="1"/>
        <end position="16"/>
    </location>
</feature>
<feature type="region of interest" description="Disordered" evidence="1">
    <location>
        <begin position="1"/>
        <end position="77"/>
    </location>
</feature>
<gene>
    <name evidence="2" type="ORF">P7K49_006534</name>
</gene>
<proteinExistence type="predicted"/>
<reference evidence="2 3" key="1">
    <citation type="submission" date="2023-05" db="EMBL/GenBank/DDBJ databases">
        <title>B98-5 Cell Line De Novo Hybrid Assembly: An Optical Mapping Approach.</title>
        <authorList>
            <person name="Kananen K."/>
            <person name="Auerbach J.A."/>
            <person name="Kautto E."/>
            <person name="Blachly J.S."/>
        </authorList>
    </citation>
    <scope>NUCLEOTIDE SEQUENCE [LARGE SCALE GENOMIC DNA]</scope>
    <source>
        <strain evidence="2">B95-8</strain>
        <tissue evidence="2">Cell line</tissue>
    </source>
</reference>
<evidence type="ECO:0000256" key="1">
    <source>
        <dbReference type="SAM" id="MobiDB-lite"/>
    </source>
</evidence>